<protein>
    <submittedName>
        <fullName evidence="1">Nitrogen regulatory protein P-II 1</fullName>
    </submittedName>
</protein>
<dbReference type="Gene3D" id="3.30.70.120">
    <property type="match status" value="1"/>
</dbReference>
<keyword evidence="2" id="KW-1185">Reference proteome</keyword>
<sequence>MKQIVGIIKPFRLEAVEQALHAIDHFPGFTLLNGKGHGRGSGIHHSYAPTEWAPARDCNLLIIYCSDTQADEIVETIKKAAYTGNPSDGVIAVCNVETILRIRTGEQNDDAV</sequence>
<dbReference type="SUPFAM" id="SSF54913">
    <property type="entry name" value="GlnB-like"/>
    <property type="match status" value="1"/>
</dbReference>
<dbReference type="PROSITE" id="PS51343">
    <property type="entry name" value="PII_GLNB_DOM"/>
    <property type="match status" value="1"/>
</dbReference>
<name>A0ABM8C7J4_9BURK</name>
<dbReference type="Pfam" id="PF00543">
    <property type="entry name" value="P-II"/>
    <property type="match status" value="1"/>
</dbReference>
<dbReference type="PANTHER" id="PTHR30115">
    <property type="entry name" value="NITROGEN REGULATORY PROTEIN P-II"/>
    <property type="match status" value="1"/>
</dbReference>
<dbReference type="InterPro" id="IPR011322">
    <property type="entry name" value="N-reg_PII-like_a/b"/>
</dbReference>
<dbReference type="PANTHER" id="PTHR30115:SF11">
    <property type="entry name" value="NITROGEN REGULATORY PROTEIN P-II HOMOLOG"/>
    <property type="match status" value="1"/>
</dbReference>
<dbReference type="RefSeq" id="WP_281907780.1">
    <property type="nucleotide sequence ID" value="NZ_AP026966.1"/>
</dbReference>
<gene>
    <name evidence="1" type="ORF">MasN3_27010</name>
</gene>
<dbReference type="Proteomes" id="UP001163336">
    <property type="component" value="Chromosome"/>
</dbReference>
<dbReference type="EMBL" id="AP026966">
    <property type="protein sequence ID" value="BDT59207.1"/>
    <property type="molecule type" value="Genomic_DNA"/>
</dbReference>
<accession>A0ABM8C7J4</accession>
<evidence type="ECO:0000313" key="1">
    <source>
        <dbReference type="EMBL" id="BDT59207.1"/>
    </source>
</evidence>
<dbReference type="InterPro" id="IPR002187">
    <property type="entry name" value="N-reg_PII"/>
</dbReference>
<dbReference type="InterPro" id="IPR015867">
    <property type="entry name" value="N-reg_PII/ATP_PRibTrfase_C"/>
</dbReference>
<evidence type="ECO:0000313" key="2">
    <source>
        <dbReference type="Proteomes" id="UP001163336"/>
    </source>
</evidence>
<reference evidence="1" key="1">
    <citation type="submission" date="2022-11" db="EMBL/GenBank/DDBJ databases">
        <title>Isolation and characterization of PLA-degrading bacterium Massilia sp. from Antarctic soil.</title>
        <authorList>
            <person name="Sato K."/>
            <person name="Gomez-Fuentes C."/>
            <person name="Ahmad S.A."/>
            <person name="Zulkharnain A."/>
        </authorList>
    </citation>
    <scope>NUCLEOTIDE SEQUENCE</scope>
    <source>
        <strain evidence="1">N-3</strain>
    </source>
</reference>
<dbReference type="PRINTS" id="PR00340">
    <property type="entry name" value="PIIGLNB"/>
</dbReference>
<proteinExistence type="predicted"/>
<dbReference type="SMART" id="SM00938">
    <property type="entry name" value="P-II"/>
    <property type="match status" value="1"/>
</dbReference>
<organism evidence="1 2">
    <name type="scientific">Massilia varians</name>
    <dbReference type="NCBI Taxonomy" id="457921"/>
    <lineage>
        <taxon>Bacteria</taxon>
        <taxon>Pseudomonadati</taxon>
        <taxon>Pseudomonadota</taxon>
        <taxon>Betaproteobacteria</taxon>
        <taxon>Burkholderiales</taxon>
        <taxon>Oxalobacteraceae</taxon>
        <taxon>Telluria group</taxon>
        <taxon>Massilia</taxon>
    </lineage>
</organism>